<dbReference type="AlphaFoldDB" id="A0AAV6GGZ4"/>
<keyword evidence="2" id="KW-1185">Reference proteome</keyword>
<evidence type="ECO:0000313" key="2">
    <source>
        <dbReference type="Proteomes" id="UP000823561"/>
    </source>
</evidence>
<organism evidence="1 2">
    <name type="scientific">Alosa alosa</name>
    <name type="common">allis shad</name>
    <dbReference type="NCBI Taxonomy" id="278164"/>
    <lineage>
        <taxon>Eukaryota</taxon>
        <taxon>Metazoa</taxon>
        <taxon>Chordata</taxon>
        <taxon>Craniata</taxon>
        <taxon>Vertebrata</taxon>
        <taxon>Euteleostomi</taxon>
        <taxon>Actinopterygii</taxon>
        <taxon>Neopterygii</taxon>
        <taxon>Teleostei</taxon>
        <taxon>Clupei</taxon>
        <taxon>Clupeiformes</taxon>
        <taxon>Clupeoidei</taxon>
        <taxon>Clupeidae</taxon>
        <taxon>Alosa</taxon>
    </lineage>
</organism>
<evidence type="ECO:0000313" key="1">
    <source>
        <dbReference type="EMBL" id="KAG5272647.1"/>
    </source>
</evidence>
<sequence>MGKRGSKQVDLVACPLCQNENRRRSVGIHAAATHASTLSAVAHLRGNTVLLRREHGLVALPSLYYLQAGLSLQIPVQLGCFGFPIRAHFPAGHSQSVLAEGRACRTLSRGGDGPRLRGPGVSGQHHIHRLLERRKYKI</sequence>
<dbReference type="EMBL" id="JADWDJ010000012">
    <property type="protein sequence ID" value="KAG5272647.1"/>
    <property type="molecule type" value="Genomic_DNA"/>
</dbReference>
<protein>
    <submittedName>
        <fullName evidence="1">Uncharacterized protein</fullName>
    </submittedName>
</protein>
<gene>
    <name evidence="1" type="ORF">AALO_G00167810</name>
</gene>
<comment type="caution">
    <text evidence="1">The sequence shown here is derived from an EMBL/GenBank/DDBJ whole genome shotgun (WGS) entry which is preliminary data.</text>
</comment>
<name>A0AAV6GGZ4_9TELE</name>
<reference evidence="1" key="1">
    <citation type="submission" date="2020-10" db="EMBL/GenBank/DDBJ databases">
        <title>Chromosome-scale genome assembly of the Allis shad, Alosa alosa.</title>
        <authorList>
            <person name="Margot Z."/>
            <person name="Christophe K."/>
            <person name="Cabau C."/>
            <person name="Louis A."/>
            <person name="Berthelot C."/>
            <person name="Parey E."/>
            <person name="Roest Crollius H."/>
            <person name="Montfort J."/>
            <person name="Robinson-Rechavi M."/>
            <person name="Bucao C."/>
            <person name="Bouchez O."/>
            <person name="Gislard M."/>
            <person name="Lluch J."/>
            <person name="Milhes M."/>
            <person name="Lampietro C."/>
            <person name="Lopez Roques C."/>
            <person name="Donnadieu C."/>
            <person name="Braasch I."/>
            <person name="Desvignes T."/>
            <person name="Postlethwait J."/>
            <person name="Bobe J."/>
            <person name="Guiguen Y."/>
        </authorList>
    </citation>
    <scope>NUCLEOTIDE SEQUENCE</scope>
    <source>
        <strain evidence="1">M-15738</strain>
        <tissue evidence="1">Blood</tissue>
    </source>
</reference>
<proteinExistence type="predicted"/>
<dbReference type="Proteomes" id="UP000823561">
    <property type="component" value="Chromosome 12"/>
</dbReference>
<accession>A0AAV6GGZ4</accession>